<dbReference type="GO" id="GO:0005524">
    <property type="term" value="F:ATP binding"/>
    <property type="evidence" value="ECO:0007669"/>
    <property type="project" value="UniProtKB-KW"/>
</dbReference>
<keyword evidence="2" id="KW-1185">Reference proteome</keyword>
<reference evidence="1 2" key="1">
    <citation type="submission" date="2019-08" db="EMBL/GenBank/DDBJ databases">
        <title>In-depth cultivation of the pig gut microbiome towards novel bacterial diversity and tailored functional studies.</title>
        <authorList>
            <person name="Wylensek D."/>
            <person name="Hitch T.C.A."/>
            <person name="Clavel T."/>
        </authorList>
    </citation>
    <scope>NUCLEOTIDE SEQUENCE [LARGE SCALE GENOMIC DNA]</scope>
    <source>
        <strain evidence="1 2">MUC/MUC-530-WT-4D</strain>
    </source>
</reference>
<sequence>MGRRLEYEVKTSVRLNMNNPQHVRINNVIQNLDPKIFKSKNQFIIDACKFYIDHYGEEEFMDKKEKKRAAYISIDDLDELKAEMIEAATTEARNEVIKLLGGVISGMNVPQILLQKSIVEEEEEQTEDVMDDEDVAGLAMGWMAKGD</sequence>
<dbReference type="EMBL" id="VUNI01000014">
    <property type="protein sequence ID" value="MST75136.1"/>
    <property type="molecule type" value="Genomic_DNA"/>
</dbReference>
<accession>A0A6L5YT46</accession>
<keyword evidence="1" id="KW-0067">ATP-binding</keyword>
<organism evidence="1 2">
    <name type="scientific">Roseburia porci</name>
    <dbReference type="NCBI Taxonomy" id="2605790"/>
    <lineage>
        <taxon>Bacteria</taxon>
        <taxon>Bacillati</taxon>
        <taxon>Bacillota</taxon>
        <taxon>Clostridia</taxon>
        <taxon>Lachnospirales</taxon>
        <taxon>Lachnospiraceae</taxon>
        <taxon>Roseburia</taxon>
    </lineage>
</organism>
<evidence type="ECO:0000313" key="1">
    <source>
        <dbReference type="EMBL" id="MST75136.1"/>
    </source>
</evidence>
<name>A0A6L5YT46_9FIRM</name>
<dbReference type="RefSeq" id="WP_154430101.1">
    <property type="nucleotide sequence ID" value="NZ_VUNI01000014.1"/>
</dbReference>
<proteinExistence type="predicted"/>
<dbReference type="Proteomes" id="UP000474024">
    <property type="component" value="Unassembled WGS sequence"/>
</dbReference>
<dbReference type="AlphaFoldDB" id="A0A6L5YT46"/>
<comment type="caution">
    <text evidence="1">The sequence shown here is derived from an EMBL/GenBank/DDBJ whole genome shotgun (WGS) entry which is preliminary data.</text>
</comment>
<gene>
    <name evidence="1" type="ORF">FYJ75_08865</name>
</gene>
<protein>
    <submittedName>
        <fullName evidence="1">ATP-binding protein</fullName>
    </submittedName>
</protein>
<evidence type="ECO:0000313" key="2">
    <source>
        <dbReference type="Proteomes" id="UP000474024"/>
    </source>
</evidence>
<keyword evidence="1" id="KW-0547">Nucleotide-binding</keyword>